<accession>A0ABY5PUE8</accession>
<organism evidence="1 2">
    <name type="scientific">Streptomyces yangpuensis</name>
    <dbReference type="NCBI Taxonomy" id="1648182"/>
    <lineage>
        <taxon>Bacteria</taxon>
        <taxon>Bacillati</taxon>
        <taxon>Actinomycetota</taxon>
        <taxon>Actinomycetes</taxon>
        <taxon>Kitasatosporales</taxon>
        <taxon>Streptomycetaceae</taxon>
        <taxon>Streptomyces</taxon>
    </lineage>
</organism>
<name>A0ABY5PUE8_9ACTN</name>
<dbReference type="EMBL" id="CP102514">
    <property type="protein sequence ID" value="UUY47729.1"/>
    <property type="molecule type" value="Genomic_DNA"/>
</dbReference>
<protein>
    <submittedName>
        <fullName evidence="1">Uncharacterized protein</fullName>
    </submittedName>
</protein>
<gene>
    <name evidence="1" type="ORF">NRK68_11140</name>
</gene>
<reference evidence="1" key="1">
    <citation type="submission" date="2022-08" db="EMBL/GenBank/DDBJ databases">
        <authorList>
            <person name="Tian L."/>
        </authorList>
    </citation>
    <scope>NUCLEOTIDE SEQUENCE</scope>
    <source>
        <strain evidence="1">CM253</strain>
    </source>
</reference>
<evidence type="ECO:0000313" key="1">
    <source>
        <dbReference type="EMBL" id="UUY47729.1"/>
    </source>
</evidence>
<sequence>MPEALRHDHHVDPGGEHQRRLPVPQVVQPHPPQPPALPVGQVCVVLEPDGVDLAAEELGDVIRAQGIAVMGEHEPVVPVRRLPLAALLLPPQLVTQERTDGQLVEVDDPVLTARRLGPGEHQTDVSPFAVRAGHGRHVPLLEPGHLHDRCRMTMTRRALDDRLPRDQSVALRIRLDLDQAEPGLRETVAGLRRQVDGSAADGDGMRSAIAARFADQEAAQLDA</sequence>
<evidence type="ECO:0000313" key="2">
    <source>
        <dbReference type="Proteomes" id="UP001057738"/>
    </source>
</evidence>
<keyword evidence="2" id="KW-1185">Reference proteome</keyword>
<dbReference type="RefSeq" id="WP_257855706.1">
    <property type="nucleotide sequence ID" value="NZ_CP102514.1"/>
</dbReference>
<proteinExistence type="predicted"/>
<dbReference type="GeneID" id="95574025"/>
<dbReference type="Proteomes" id="UP001057738">
    <property type="component" value="Chromosome"/>
</dbReference>